<dbReference type="Proteomes" id="UP001218218">
    <property type="component" value="Unassembled WGS sequence"/>
</dbReference>
<comment type="caution">
    <text evidence="2">The sequence shown here is derived from an EMBL/GenBank/DDBJ whole genome shotgun (WGS) entry which is preliminary data.</text>
</comment>
<reference evidence="2" key="1">
    <citation type="submission" date="2023-03" db="EMBL/GenBank/DDBJ databases">
        <title>Massive genome expansion in bonnet fungi (Mycena s.s.) driven by repeated elements and novel gene families across ecological guilds.</title>
        <authorList>
            <consortium name="Lawrence Berkeley National Laboratory"/>
            <person name="Harder C.B."/>
            <person name="Miyauchi S."/>
            <person name="Viragh M."/>
            <person name="Kuo A."/>
            <person name="Thoen E."/>
            <person name="Andreopoulos B."/>
            <person name="Lu D."/>
            <person name="Skrede I."/>
            <person name="Drula E."/>
            <person name="Henrissat B."/>
            <person name="Morin E."/>
            <person name="Kohler A."/>
            <person name="Barry K."/>
            <person name="LaButti K."/>
            <person name="Morin E."/>
            <person name="Salamov A."/>
            <person name="Lipzen A."/>
            <person name="Mereny Z."/>
            <person name="Hegedus B."/>
            <person name="Baldrian P."/>
            <person name="Stursova M."/>
            <person name="Weitz H."/>
            <person name="Taylor A."/>
            <person name="Grigoriev I.V."/>
            <person name="Nagy L.G."/>
            <person name="Martin F."/>
            <person name="Kauserud H."/>
        </authorList>
    </citation>
    <scope>NUCLEOTIDE SEQUENCE</scope>
    <source>
        <strain evidence="2">CBHHK002</strain>
    </source>
</reference>
<evidence type="ECO:0000313" key="2">
    <source>
        <dbReference type="EMBL" id="KAJ7348087.1"/>
    </source>
</evidence>
<organism evidence="2 3">
    <name type="scientific">Mycena albidolilacea</name>
    <dbReference type="NCBI Taxonomy" id="1033008"/>
    <lineage>
        <taxon>Eukaryota</taxon>
        <taxon>Fungi</taxon>
        <taxon>Dikarya</taxon>
        <taxon>Basidiomycota</taxon>
        <taxon>Agaricomycotina</taxon>
        <taxon>Agaricomycetes</taxon>
        <taxon>Agaricomycetidae</taxon>
        <taxon>Agaricales</taxon>
        <taxon>Marasmiineae</taxon>
        <taxon>Mycenaceae</taxon>
        <taxon>Mycena</taxon>
    </lineage>
</organism>
<gene>
    <name evidence="2" type="ORF">DFH08DRAFT_632005</name>
</gene>
<protein>
    <recommendedName>
        <fullName evidence="1">F-box domain-containing protein</fullName>
    </recommendedName>
</protein>
<proteinExistence type="predicted"/>
<dbReference type="SUPFAM" id="SSF81383">
    <property type="entry name" value="F-box domain"/>
    <property type="match status" value="1"/>
</dbReference>
<keyword evidence="3" id="KW-1185">Reference proteome</keyword>
<dbReference type="PROSITE" id="PS50181">
    <property type="entry name" value="FBOX"/>
    <property type="match status" value="1"/>
</dbReference>
<dbReference type="InterPro" id="IPR036047">
    <property type="entry name" value="F-box-like_dom_sf"/>
</dbReference>
<feature type="domain" description="F-box" evidence="1">
    <location>
        <begin position="1"/>
        <end position="46"/>
    </location>
</feature>
<accession>A0AAD7A3E3</accession>
<dbReference type="AlphaFoldDB" id="A0AAD7A3E3"/>
<feature type="non-terminal residue" evidence="2">
    <location>
        <position position="1"/>
    </location>
</feature>
<feature type="non-terminal residue" evidence="2">
    <location>
        <position position="71"/>
    </location>
</feature>
<evidence type="ECO:0000313" key="3">
    <source>
        <dbReference type="Proteomes" id="UP001218218"/>
    </source>
</evidence>
<dbReference type="InterPro" id="IPR001810">
    <property type="entry name" value="F-box_dom"/>
</dbReference>
<name>A0AAD7A3E3_9AGAR</name>
<sequence length="71" mass="8015">ALPPELIHAIAGHVELKDLLVLCRASRHIHAISLQCIYRVLAFENLPQVVRCCKTIIFRPEAGISVRELKM</sequence>
<dbReference type="EMBL" id="JARIHO010000018">
    <property type="protein sequence ID" value="KAJ7348087.1"/>
    <property type="molecule type" value="Genomic_DNA"/>
</dbReference>
<evidence type="ECO:0000259" key="1">
    <source>
        <dbReference type="PROSITE" id="PS50181"/>
    </source>
</evidence>